<feature type="non-terminal residue" evidence="1">
    <location>
        <position position="1"/>
    </location>
</feature>
<comment type="caution">
    <text evidence="1">The sequence shown here is derived from an EMBL/GenBank/DDBJ whole genome shotgun (WGS) entry which is preliminary data.</text>
</comment>
<keyword evidence="2" id="KW-1185">Reference proteome</keyword>
<proteinExistence type="predicted"/>
<dbReference type="Proteomes" id="UP001341840">
    <property type="component" value="Unassembled WGS sequence"/>
</dbReference>
<protein>
    <submittedName>
        <fullName evidence="1">Uncharacterized protein</fullName>
    </submittedName>
</protein>
<evidence type="ECO:0000313" key="2">
    <source>
        <dbReference type="Proteomes" id="UP001341840"/>
    </source>
</evidence>
<dbReference type="EMBL" id="JASCZI010151983">
    <property type="protein sequence ID" value="MED6175077.1"/>
    <property type="molecule type" value="Genomic_DNA"/>
</dbReference>
<gene>
    <name evidence="1" type="ORF">PIB30_075079</name>
</gene>
<reference evidence="1 2" key="1">
    <citation type="journal article" date="2023" name="Plants (Basel)">
        <title>Bridging the Gap: Combining Genomics and Transcriptomics Approaches to Understand Stylosanthes scabra, an Orphan Legume from the Brazilian Caatinga.</title>
        <authorList>
            <person name="Ferreira-Neto J.R.C."/>
            <person name="da Silva M.D."/>
            <person name="Binneck E."/>
            <person name="de Melo N.F."/>
            <person name="da Silva R.H."/>
            <person name="de Melo A.L.T.M."/>
            <person name="Pandolfi V."/>
            <person name="Bustamante F.O."/>
            <person name="Brasileiro-Vidal A.C."/>
            <person name="Benko-Iseppon A.M."/>
        </authorList>
    </citation>
    <scope>NUCLEOTIDE SEQUENCE [LARGE SCALE GENOMIC DNA]</scope>
    <source>
        <tissue evidence="1">Leaves</tissue>
    </source>
</reference>
<name>A0ABU6VQ26_9FABA</name>
<organism evidence="1 2">
    <name type="scientific">Stylosanthes scabra</name>
    <dbReference type="NCBI Taxonomy" id="79078"/>
    <lineage>
        <taxon>Eukaryota</taxon>
        <taxon>Viridiplantae</taxon>
        <taxon>Streptophyta</taxon>
        <taxon>Embryophyta</taxon>
        <taxon>Tracheophyta</taxon>
        <taxon>Spermatophyta</taxon>
        <taxon>Magnoliopsida</taxon>
        <taxon>eudicotyledons</taxon>
        <taxon>Gunneridae</taxon>
        <taxon>Pentapetalae</taxon>
        <taxon>rosids</taxon>
        <taxon>fabids</taxon>
        <taxon>Fabales</taxon>
        <taxon>Fabaceae</taxon>
        <taxon>Papilionoideae</taxon>
        <taxon>50 kb inversion clade</taxon>
        <taxon>dalbergioids sensu lato</taxon>
        <taxon>Dalbergieae</taxon>
        <taxon>Pterocarpus clade</taxon>
        <taxon>Stylosanthes</taxon>
    </lineage>
</organism>
<accession>A0ABU6VQ26</accession>
<sequence>AGRVDTGAVEHSRVAHVTRAVRFDRFLPVLSGCHRLHAEAVLILDRITKPRI</sequence>
<evidence type="ECO:0000313" key="1">
    <source>
        <dbReference type="EMBL" id="MED6175077.1"/>
    </source>
</evidence>